<dbReference type="EMBL" id="CAJOBJ010174431">
    <property type="protein sequence ID" value="CAF4895296.1"/>
    <property type="molecule type" value="Genomic_DNA"/>
</dbReference>
<dbReference type="Proteomes" id="UP000681720">
    <property type="component" value="Unassembled WGS sequence"/>
</dbReference>
<sequence length="80" mass="9410">VSLQILSNSTLDDTLRYSTLTSDEFRSYCQRRLAFEPGEFKFFPSLSDKWKYIRQAQMKRREMNIPANTQVLELQPLSSS</sequence>
<evidence type="ECO:0000313" key="2">
    <source>
        <dbReference type="Proteomes" id="UP000681720"/>
    </source>
</evidence>
<feature type="non-terminal residue" evidence="1">
    <location>
        <position position="80"/>
    </location>
</feature>
<proteinExistence type="predicted"/>
<dbReference type="AlphaFoldDB" id="A0A8S3CII8"/>
<feature type="non-terminal residue" evidence="1">
    <location>
        <position position="1"/>
    </location>
</feature>
<organism evidence="1 2">
    <name type="scientific">Rotaria magnacalcarata</name>
    <dbReference type="NCBI Taxonomy" id="392030"/>
    <lineage>
        <taxon>Eukaryota</taxon>
        <taxon>Metazoa</taxon>
        <taxon>Spiralia</taxon>
        <taxon>Gnathifera</taxon>
        <taxon>Rotifera</taxon>
        <taxon>Eurotatoria</taxon>
        <taxon>Bdelloidea</taxon>
        <taxon>Philodinida</taxon>
        <taxon>Philodinidae</taxon>
        <taxon>Rotaria</taxon>
    </lineage>
</organism>
<reference evidence="1" key="1">
    <citation type="submission" date="2021-02" db="EMBL/GenBank/DDBJ databases">
        <authorList>
            <person name="Nowell W R."/>
        </authorList>
    </citation>
    <scope>NUCLEOTIDE SEQUENCE</scope>
</reference>
<comment type="caution">
    <text evidence="1">The sequence shown here is derived from an EMBL/GenBank/DDBJ whole genome shotgun (WGS) entry which is preliminary data.</text>
</comment>
<protein>
    <submittedName>
        <fullName evidence="1">Uncharacterized protein</fullName>
    </submittedName>
</protein>
<gene>
    <name evidence="1" type="ORF">GIL414_LOCUS51543</name>
</gene>
<evidence type="ECO:0000313" key="1">
    <source>
        <dbReference type="EMBL" id="CAF4895296.1"/>
    </source>
</evidence>
<accession>A0A8S3CII8</accession>
<name>A0A8S3CII8_9BILA</name>